<evidence type="ECO:0000256" key="2">
    <source>
        <dbReference type="ARBA" id="ARBA00022692"/>
    </source>
</evidence>
<feature type="transmembrane region" description="Helical" evidence="6">
    <location>
        <begin position="186"/>
        <end position="210"/>
    </location>
</feature>
<keyword evidence="2 6" id="KW-0812">Transmembrane</keyword>
<evidence type="ECO:0000313" key="9">
    <source>
        <dbReference type="Proteomes" id="UP000770015"/>
    </source>
</evidence>
<dbReference type="GO" id="GO:0022857">
    <property type="term" value="F:transmembrane transporter activity"/>
    <property type="evidence" value="ECO:0007669"/>
    <property type="project" value="InterPro"/>
</dbReference>
<feature type="transmembrane region" description="Helical" evidence="6">
    <location>
        <begin position="127"/>
        <end position="146"/>
    </location>
</feature>
<feature type="transmembrane region" description="Helical" evidence="6">
    <location>
        <begin position="368"/>
        <end position="387"/>
    </location>
</feature>
<dbReference type="PANTHER" id="PTHR23502:SF47">
    <property type="entry name" value="MAJOR FACILITATOR SUPERFAMILY (MFS) PROFILE DOMAIN-CONTAINING PROTEIN-RELATED"/>
    <property type="match status" value="1"/>
</dbReference>
<feature type="transmembrane region" description="Helical" evidence="6">
    <location>
        <begin position="459"/>
        <end position="481"/>
    </location>
</feature>
<comment type="caution">
    <text evidence="8">The sequence shown here is derived from an EMBL/GenBank/DDBJ whole genome shotgun (WGS) entry which is preliminary data.</text>
</comment>
<evidence type="ECO:0000256" key="1">
    <source>
        <dbReference type="ARBA" id="ARBA00004141"/>
    </source>
</evidence>
<gene>
    <name evidence="8" type="ORF">F5X68DRAFT_127991</name>
</gene>
<proteinExistence type="predicted"/>
<dbReference type="PANTHER" id="PTHR23502">
    <property type="entry name" value="MAJOR FACILITATOR SUPERFAMILY"/>
    <property type="match status" value="1"/>
</dbReference>
<feature type="transmembrane region" description="Helical" evidence="6">
    <location>
        <begin position="100"/>
        <end position="120"/>
    </location>
</feature>
<protein>
    <submittedName>
        <fullName evidence="8">Major facilitator superfamily domain-containing protein</fullName>
    </submittedName>
</protein>
<organism evidence="8 9">
    <name type="scientific">Plectosphaerella plurivora</name>
    <dbReference type="NCBI Taxonomy" id="936078"/>
    <lineage>
        <taxon>Eukaryota</taxon>
        <taxon>Fungi</taxon>
        <taxon>Dikarya</taxon>
        <taxon>Ascomycota</taxon>
        <taxon>Pezizomycotina</taxon>
        <taxon>Sordariomycetes</taxon>
        <taxon>Hypocreomycetidae</taxon>
        <taxon>Glomerellales</taxon>
        <taxon>Plectosphaerellaceae</taxon>
        <taxon>Plectosphaerella</taxon>
    </lineage>
</organism>
<keyword evidence="3 6" id="KW-1133">Transmembrane helix</keyword>
<dbReference type="InterPro" id="IPR036259">
    <property type="entry name" value="MFS_trans_sf"/>
</dbReference>
<feature type="compositionally biased region" description="Low complexity" evidence="5">
    <location>
        <begin position="18"/>
        <end position="30"/>
    </location>
</feature>
<dbReference type="InterPro" id="IPR020846">
    <property type="entry name" value="MFS_dom"/>
</dbReference>
<evidence type="ECO:0000256" key="6">
    <source>
        <dbReference type="SAM" id="Phobius"/>
    </source>
</evidence>
<reference evidence="8" key="1">
    <citation type="journal article" date="2021" name="Nat. Commun.">
        <title>Genetic determinants of endophytism in the Arabidopsis root mycobiome.</title>
        <authorList>
            <person name="Mesny F."/>
            <person name="Miyauchi S."/>
            <person name="Thiergart T."/>
            <person name="Pickel B."/>
            <person name="Atanasova L."/>
            <person name="Karlsson M."/>
            <person name="Huettel B."/>
            <person name="Barry K.W."/>
            <person name="Haridas S."/>
            <person name="Chen C."/>
            <person name="Bauer D."/>
            <person name="Andreopoulos W."/>
            <person name="Pangilinan J."/>
            <person name="LaButti K."/>
            <person name="Riley R."/>
            <person name="Lipzen A."/>
            <person name="Clum A."/>
            <person name="Drula E."/>
            <person name="Henrissat B."/>
            <person name="Kohler A."/>
            <person name="Grigoriev I.V."/>
            <person name="Martin F.M."/>
            <person name="Hacquard S."/>
        </authorList>
    </citation>
    <scope>NUCLEOTIDE SEQUENCE</scope>
    <source>
        <strain evidence="8">MPI-SDFR-AT-0117</strain>
    </source>
</reference>
<feature type="region of interest" description="Disordered" evidence="5">
    <location>
        <begin position="1"/>
        <end position="51"/>
    </location>
</feature>
<name>A0A9P8VIQ6_9PEZI</name>
<dbReference type="AlphaFoldDB" id="A0A9P8VIQ6"/>
<feature type="transmembrane region" description="Helical" evidence="6">
    <location>
        <begin position="426"/>
        <end position="447"/>
    </location>
</feature>
<dbReference type="InterPro" id="IPR011701">
    <property type="entry name" value="MFS"/>
</dbReference>
<evidence type="ECO:0000256" key="3">
    <source>
        <dbReference type="ARBA" id="ARBA00022989"/>
    </source>
</evidence>
<sequence>MTRTRLSDPGSREHAERTSTSSSTLTPRSSGPDDPESFYAGFDGPNDPGHPRNWSSGRKVVFVTVVCIAIFAVSFASSIFGPASPILAAQHHVSETVMQLGVSLFVAGFAVGPLLWGPFAEVVGHSIPVLVGLCCCGLLHIPLGLAEDVATILVIRFLAGAFGSAVLAVGSGMVSELYGPIPRGTALACTATVVNLGSVFAPIVSSYVVARVSWRWLAWITLAFFGCVAPLAVFFLKETAPRRILASRARKLRRAGERVGATPEPAFDIKLMARKYLTKPVVLFCKEPILIIMTTHLTFVYGLLYMAYQLFPLAYKMRGWALDSATLPFISVALGLMASPVFVAVFMNTWYKRRWLERGKQCAPEDRLPPMILGACLLPPALLWFGWSMERHWFSQVVASLFIGLGLQLVFISGIVYIVDVYMTNVVSAISIHVTIRSIFAASFPIWTRAMYEALGVEWMATALAGFAAVMMPFPILFFMYGPKIRSWSRYSVKE</sequence>
<keyword evidence="4 6" id="KW-0472">Membrane</keyword>
<feature type="transmembrane region" description="Helical" evidence="6">
    <location>
        <begin position="289"/>
        <end position="308"/>
    </location>
</feature>
<feature type="transmembrane region" description="Helical" evidence="6">
    <location>
        <begin position="60"/>
        <end position="80"/>
    </location>
</feature>
<feature type="transmembrane region" description="Helical" evidence="6">
    <location>
        <begin position="393"/>
        <end position="419"/>
    </location>
</feature>
<feature type="domain" description="Major facilitator superfamily (MFS) profile" evidence="7">
    <location>
        <begin position="62"/>
        <end position="486"/>
    </location>
</feature>
<evidence type="ECO:0000259" key="7">
    <source>
        <dbReference type="PROSITE" id="PS50850"/>
    </source>
</evidence>
<feature type="transmembrane region" description="Helical" evidence="6">
    <location>
        <begin position="152"/>
        <end position="174"/>
    </location>
</feature>
<keyword evidence="9" id="KW-1185">Reference proteome</keyword>
<dbReference type="OrthoDB" id="2544694at2759"/>
<feature type="transmembrane region" description="Helical" evidence="6">
    <location>
        <begin position="216"/>
        <end position="236"/>
    </location>
</feature>
<dbReference type="Pfam" id="PF07690">
    <property type="entry name" value="MFS_1"/>
    <property type="match status" value="1"/>
</dbReference>
<evidence type="ECO:0000313" key="8">
    <source>
        <dbReference type="EMBL" id="KAH6695048.1"/>
    </source>
</evidence>
<evidence type="ECO:0000256" key="5">
    <source>
        <dbReference type="SAM" id="MobiDB-lite"/>
    </source>
</evidence>
<feature type="transmembrane region" description="Helical" evidence="6">
    <location>
        <begin position="328"/>
        <end position="347"/>
    </location>
</feature>
<dbReference type="GO" id="GO:0005886">
    <property type="term" value="C:plasma membrane"/>
    <property type="evidence" value="ECO:0007669"/>
    <property type="project" value="TreeGrafter"/>
</dbReference>
<accession>A0A9P8VIQ6</accession>
<dbReference type="EMBL" id="JAGSXJ010000002">
    <property type="protein sequence ID" value="KAH6695048.1"/>
    <property type="molecule type" value="Genomic_DNA"/>
</dbReference>
<dbReference type="SUPFAM" id="SSF103473">
    <property type="entry name" value="MFS general substrate transporter"/>
    <property type="match status" value="1"/>
</dbReference>
<dbReference type="PROSITE" id="PS50850">
    <property type="entry name" value="MFS"/>
    <property type="match status" value="1"/>
</dbReference>
<dbReference type="Gene3D" id="1.20.1250.20">
    <property type="entry name" value="MFS general substrate transporter like domains"/>
    <property type="match status" value="1"/>
</dbReference>
<dbReference type="Proteomes" id="UP000770015">
    <property type="component" value="Unassembled WGS sequence"/>
</dbReference>
<comment type="subcellular location">
    <subcellularLocation>
        <location evidence="1">Membrane</location>
        <topology evidence="1">Multi-pass membrane protein</topology>
    </subcellularLocation>
</comment>
<evidence type="ECO:0000256" key="4">
    <source>
        <dbReference type="ARBA" id="ARBA00023136"/>
    </source>
</evidence>